<feature type="compositionally biased region" description="Basic and acidic residues" evidence="1">
    <location>
        <begin position="169"/>
        <end position="178"/>
    </location>
</feature>
<evidence type="ECO:0000256" key="1">
    <source>
        <dbReference type="SAM" id="MobiDB-lite"/>
    </source>
</evidence>
<evidence type="ECO:0000313" key="4">
    <source>
        <dbReference type="Proteomes" id="UP001370348"/>
    </source>
</evidence>
<evidence type="ECO:0000313" key="3">
    <source>
        <dbReference type="EMBL" id="WXB17837.1"/>
    </source>
</evidence>
<proteinExistence type="predicted"/>
<keyword evidence="2" id="KW-0732">Signal</keyword>
<protein>
    <recommendedName>
        <fullName evidence="5">Transporter</fullName>
    </recommendedName>
</protein>
<evidence type="ECO:0000256" key="2">
    <source>
        <dbReference type="SAM" id="SignalP"/>
    </source>
</evidence>
<accession>A0ABZ2M4D6</accession>
<feature type="compositionally biased region" description="Low complexity" evidence="1">
    <location>
        <begin position="354"/>
        <end position="372"/>
    </location>
</feature>
<feature type="chain" id="PRO_5045506690" description="Transporter" evidence="2">
    <location>
        <begin position="28"/>
        <end position="378"/>
    </location>
</feature>
<evidence type="ECO:0008006" key="5">
    <source>
        <dbReference type="Google" id="ProtNLM"/>
    </source>
</evidence>
<organism evidence="3 4">
    <name type="scientific">Pendulispora albinea</name>
    <dbReference type="NCBI Taxonomy" id="2741071"/>
    <lineage>
        <taxon>Bacteria</taxon>
        <taxon>Pseudomonadati</taxon>
        <taxon>Myxococcota</taxon>
        <taxon>Myxococcia</taxon>
        <taxon>Myxococcales</taxon>
        <taxon>Sorangiineae</taxon>
        <taxon>Pendulisporaceae</taxon>
        <taxon>Pendulispora</taxon>
    </lineage>
</organism>
<dbReference type="Proteomes" id="UP001370348">
    <property type="component" value="Chromosome"/>
</dbReference>
<dbReference type="RefSeq" id="WP_394827480.1">
    <property type="nucleotide sequence ID" value="NZ_CP089984.1"/>
</dbReference>
<name>A0ABZ2M4D6_9BACT</name>
<gene>
    <name evidence="3" type="ORF">LZC94_11295</name>
</gene>
<keyword evidence="4" id="KW-1185">Reference proteome</keyword>
<feature type="signal peptide" evidence="2">
    <location>
        <begin position="1"/>
        <end position="27"/>
    </location>
</feature>
<feature type="region of interest" description="Disordered" evidence="1">
    <location>
        <begin position="159"/>
        <end position="178"/>
    </location>
</feature>
<feature type="region of interest" description="Disordered" evidence="1">
    <location>
        <begin position="354"/>
        <end position="378"/>
    </location>
</feature>
<reference evidence="3 4" key="1">
    <citation type="submission" date="2021-12" db="EMBL/GenBank/DDBJ databases">
        <title>Discovery of the Pendulisporaceae a myxobacterial family with distinct sporulation behavior and unique specialized metabolism.</title>
        <authorList>
            <person name="Garcia R."/>
            <person name="Popoff A."/>
            <person name="Bader C.D."/>
            <person name="Loehr J."/>
            <person name="Walesch S."/>
            <person name="Walt C."/>
            <person name="Boldt J."/>
            <person name="Bunk B."/>
            <person name="Haeckl F.J.F.P.J."/>
            <person name="Gunesch A.P."/>
            <person name="Birkelbach J."/>
            <person name="Nuebel U."/>
            <person name="Pietschmann T."/>
            <person name="Bach T."/>
            <person name="Mueller R."/>
        </authorList>
    </citation>
    <scope>NUCLEOTIDE SEQUENCE [LARGE SCALE GENOMIC DNA]</scope>
    <source>
        <strain evidence="3 4">MSr11954</strain>
    </source>
</reference>
<sequence>MRRSRPFVLPFVLGSFAAAFAPSAAHARCDNPLTNTCIDSDTLWPHAGPSRFVGVGGTETVAPGHIGFGLVTSYLSRPIVLHLPTPGPTGTDVNAVDNQVNATFLFAYGLTKRLELDAAMPLTLVQSGSGVSGITAGEPLRDTARRDLRFGLTYAIVPRESPAPSRDSGTSRDKGGDAREVRPWSLAGRFVVSAPTGDTGQFAGDKGAVFVPSLAADLRLGRFFGGVELGARLRQTSEFVGARIGTQGYAALGAGFDILPRELLSVSGEGRVLPIFTEQHGLVQRGAFLGSEPNGKHIVPAEWTAALRSAPFAQADVAFQIGGGGAIPFGDDAVTTPRFRFTLGIVYAPRAPRAASSSTTPTAPAQHAASASMFPMMR</sequence>
<dbReference type="EMBL" id="CP089984">
    <property type="protein sequence ID" value="WXB17837.1"/>
    <property type="molecule type" value="Genomic_DNA"/>
</dbReference>